<keyword evidence="4" id="KW-1185">Reference proteome</keyword>
<dbReference type="PANTHER" id="PTHR48081">
    <property type="entry name" value="AB HYDROLASE SUPERFAMILY PROTEIN C4A8.06C"/>
    <property type="match status" value="1"/>
</dbReference>
<feature type="domain" description="Alpha/beta hydrolase fold-3" evidence="2">
    <location>
        <begin position="252"/>
        <end position="310"/>
    </location>
</feature>
<dbReference type="Proteomes" id="UP000472272">
    <property type="component" value="Chromosome 8"/>
</dbReference>
<dbReference type="InterPro" id="IPR029058">
    <property type="entry name" value="AB_hydrolase_fold"/>
</dbReference>
<name>A0A670J5Q7_PODMU</name>
<evidence type="ECO:0000259" key="2">
    <source>
        <dbReference type="Pfam" id="PF07859"/>
    </source>
</evidence>
<accession>A0A670J5Q7</accession>
<dbReference type="Gene3D" id="3.40.50.1820">
    <property type="entry name" value="alpha/beta hydrolase"/>
    <property type="match status" value="1"/>
</dbReference>
<evidence type="ECO:0000313" key="4">
    <source>
        <dbReference type="Proteomes" id="UP000472272"/>
    </source>
</evidence>
<reference evidence="3 4" key="1">
    <citation type="journal article" date="2019" name="Proc. Natl. Acad. Sci. U.S.A.">
        <title>Regulatory changes in pterin and carotenoid genes underlie balanced color polymorphisms in the wall lizard.</title>
        <authorList>
            <person name="Andrade P."/>
            <person name="Pinho C."/>
            <person name="Perez I de Lanuza G."/>
            <person name="Afonso S."/>
            <person name="Brejcha J."/>
            <person name="Rubin C.J."/>
            <person name="Wallerman O."/>
            <person name="Pereira P."/>
            <person name="Sabatino S.J."/>
            <person name="Bellati A."/>
            <person name="Pellitteri-Rosa D."/>
            <person name="Bosakova Z."/>
            <person name="Bunikis I."/>
            <person name="Carretero M.A."/>
            <person name="Feiner N."/>
            <person name="Marsik P."/>
            <person name="Pauperio F."/>
            <person name="Salvi D."/>
            <person name="Soler L."/>
            <person name="While G.M."/>
            <person name="Uller T."/>
            <person name="Font E."/>
            <person name="Andersson L."/>
            <person name="Carneiro M."/>
        </authorList>
    </citation>
    <scope>NUCLEOTIDE SEQUENCE</scope>
</reference>
<dbReference type="AlphaFoldDB" id="A0A670J5Q7"/>
<evidence type="ECO:0000256" key="1">
    <source>
        <dbReference type="ARBA" id="ARBA00022801"/>
    </source>
</evidence>
<dbReference type="Ensembl" id="ENSPMRT00000020821.1">
    <property type="protein sequence ID" value="ENSPMRP00000019601.1"/>
    <property type="gene ID" value="ENSPMRG00000012799.1"/>
</dbReference>
<sequence length="338" mass="38363">MIWRILDVWISPKHYQGLIIKDLVFDGVPVRVHWPQTSPAENRRGVMYFHGGIALFGTMRAFERTCCYIAHQSESVVVNVNFRLAPEHLYPTPALDCRTAAIHFLKHAKEYGVDPNRIAIGGDSGGGTIAAAVCQQLVARKDLPRVRAQFLVYPFLQAVDFNLPSYQQNRSIPLLFRKRAVKHGFKYLTGKMINVDGIIKGAHVSADIWLKHRKWISADNIPEEFKGRGYVPAVPPPFSEKLHELCKRGFETMFSPLLAEDNIICQLPETFILTFEYDLIRDDGLLYKKRLEDNGVPVTWHHLQDGFHGITVSFGLGPFEFPAARKCLQHVADFLKGI</sequence>
<keyword evidence="1" id="KW-0378">Hydrolase</keyword>
<dbReference type="GeneTree" id="ENSGT00940000163565"/>
<dbReference type="InterPro" id="IPR050300">
    <property type="entry name" value="GDXG_lipolytic_enzyme"/>
</dbReference>
<dbReference type="SUPFAM" id="SSF53474">
    <property type="entry name" value="alpha/beta-Hydrolases"/>
    <property type="match status" value="1"/>
</dbReference>
<evidence type="ECO:0000313" key="3">
    <source>
        <dbReference type="Ensembl" id="ENSPMRP00000019601.1"/>
    </source>
</evidence>
<dbReference type="Pfam" id="PF07859">
    <property type="entry name" value="Abhydrolase_3"/>
    <property type="match status" value="2"/>
</dbReference>
<feature type="domain" description="Alpha/beta hydrolase fold-3" evidence="2">
    <location>
        <begin position="46"/>
        <end position="176"/>
    </location>
</feature>
<protein>
    <recommendedName>
        <fullName evidence="2">Alpha/beta hydrolase fold-3 domain-containing protein</fullName>
    </recommendedName>
</protein>
<reference evidence="3" key="2">
    <citation type="submission" date="2025-08" db="UniProtKB">
        <authorList>
            <consortium name="Ensembl"/>
        </authorList>
    </citation>
    <scope>IDENTIFICATION</scope>
</reference>
<dbReference type="OMA" id="IHFLKHA"/>
<dbReference type="GO" id="GO:0016787">
    <property type="term" value="F:hydrolase activity"/>
    <property type="evidence" value="ECO:0007669"/>
    <property type="project" value="UniProtKB-KW"/>
</dbReference>
<reference evidence="3" key="3">
    <citation type="submission" date="2025-09" db="UniProtKB">
        <authorList>
            <consortium name="Ensembl"/>
        </authorList>
    </citation>
    <scope>IDENTIFICATION</scope>
</reference>
<organism evidence="3 4">
    <name type="scientific">Podarcis muralis</name>
    <name type="common">Wall lizard</name>
    <name type="synonym">Lacerta muralis</name>
    <dbReference type="NCBI Taxonomy" id="64176"/>
    <lineage>
        <taxon>Eukaryota</taxon>
        <taxon>Metazoa</taxon>
        <taxon>Chordata</taxon>
        <taxon>Craniata</taxon>
        <taxon>Vertebrata</taxon>
        <taxon>Euteleostomi</taxon>
        <taxon>Lepidosauria</taxon>
        <taxon>Squamata</taxon>
        <taxon>Bifurcata</taxon>
        <taxon>Unidentata</taxon>
        <taxon>Episquamata</taxon>
        <taxon>Laterata</taxon>
        <taxon>Lacertibaenia</taxon>
        <taxon>Lacertidae</taxon>
        <taxon>Podarcis</taxon>
    </lineage>
</organism>
<dbReference type="PANTHER" id="PTHR48081:SF32">
    <property type="entry name" value="ALPHA_BETA HYDROLASE FOLD-3 DOMAIN-CONTAINING PROTEIN"/>
    <property type="match status" value="1"/>
</dbReference>
<dbReference type="InterPro" id="IPR013094">
    <property type="entry name" value="AB_hydrolase_3"/>
</dbReference>
<proteinExistence type="predicted"/>